<reference evidence="2 3" key="1">
    <citation type="submission" date="2017-12" db="EMBL/GenBank/DDBJ databases">
        <title>Comparative genomics of Botrytis spp.</title>
        <authorList>
            <person name="Valero-Jimenez C.A."/>
            <person name="Tapia P."/>
            <person name="Veloso J."/>
            <person name="Silva-Moreno E."/>
            <person name="Staats M."/>
            <person name="Valdes J.H."/>
            <person name="Van Kan J.A.L."/>
        </authorList>
    </citation>
    <scope>NUCLEOTIDE SEQUENCE [LARGE SCALE GENOMIC DNA]</scope>
    <source>
        <strain evidence="2 3">Bh0001</strain>
    </source>
</reference>
<feature type="compositionally biased region" description="Acidic residues" evidence="1">
    <location>
        <begin position="185"/>
        <end position="203"/>
    </location>
</feature>
<gene>
    <name evidence="2" type="ORF">BHYA_0131g00010</name>
</gene>
<evidence type="ECO:0000313" key="3">
    <source>
        <dbReference type="Proteomes" id="UP000297814"/>
    </source>
</evidence>
<sequence length="215" mass="22706">MGYPGKERQQQLRAAKGAKGKKVIREERRAARAALAQGSSSSVAGPSFGAATFDFSAQQQLVFRPRVTATDPAASILFSSAAAGDFAAPSTNEAPPADDASRSHAVSQQTFAARIAAVAARCTGGCHNRRSRVPNQKERLSRRSVFRDLAGVPLAALGLGHNIGGSVAADIVGNWPSEVLGEELLGSDDEEEEDMEDDDDEMADVGYHSDIYDSD</sequence>
<comment type="caution">
    <text evidence="2">The sequence shown here is derived from an EMBL/GenBank/DDBJ whole genome shotgun (WGS) entry which is preliminary data.</text>
</comment>
<evidence type="ECO:0000256" key="1">
    <source>
        <dbReference type="SAM" id="MobiDB-lite"/>
    </source>
</evidence>
<organism evidence="2 3">
    <name type="scientific">Botrytis hyacinthi</name>
    <dbReference type="NCBI Taxonomy" id="278943"/>
    <lineage>
        <taxon>Eukaryota</taxon>
        <taxon>Fungi</taxon>
        <taxon>Dikarya</taxon>
        <taxon>Ascomycota</taxon>
        <taxon>Pezizomycotina</taxon>
        <taxon>Leotiomycetes</taxon>
        <taxon>Helotiales</taxon>
        <taxon>Sclerotiniaceae</taxon>
        <taxon>Botrytis</taxon>
    </lineage>
</organism>
<dbReference type="EMBL" id="PQXK01000131">
    <property type="protein sequence ID" value="TGO36223.1"/>
    <property type="molecule type" value="Genomic_DNA"/>
</dbReference>
<accession>A0A4Z1GRF5</accession>
<feature type="region of interest" description="Disordered" evidence="1">
    <location>
        <begin position="87"/>
        <end position="106"/>
    </location>
</feature>
<feature type="region of interest" description="Disordered" evidence="1">
    <location>
        <begin position="1"/>
        <end position="24"/>
    </location>
</feature>
<proteinExistence type="predicted"/>
<feature type="compositionally biased region" description="Basic and acidic residues" evidence="1">
    <location>
        <begin position="1"/>
        <end position="10"/>
    </location>
</feature>
<evidence type="ECO:0000313" key="2">
    <source>
        <dbReference type="EMBL" id="TGO36223.1"/>
    </source>
</evidence>
<protein>
    <submittedName>
        <fullName evidence="2">Uncharacterized protein</fullName>
    </submittedName>
</protein>
<keyword evidence="3" id="KW-1185">Reference proteome</keyword>
<dbReference type="Proteomes" id="UP000297814">
    <property type="component" value="Unassembled WGS sequence"/>
</dbReference>
<feature type="region of interest" description="Disordered" evidence="1">
    <location>
        <begin position="183"/>
        <end position="215"/>
    </location>
</feature>
<name>A0A4Z1GRF5_9HELO</name>
<dbReference type="AlphaFoldDB" id="A0A4Z1GRF5"/>